<evidence type="ECO:0000313" key="2">
    <source>
        <dbReference type="EMBL" id="JAE00635.1"/>
    </source>
</evidence>
<evidence type="ECO:0000256" key="1">
    <source>
        <dbReference type="SAM" id="MobiDB-lite"/>
    </source>
</evidence>
<reference evidence="2" key="1">
    <citation type="submission" date="2014-09" db="EMBL/GenBank/DDBJ databases">
        <authorList>
            <person name="Magalhaes I.L.F."/>
            <person name="Oliveira U."/>
            <person name="Santos F.R."/>
            <person name="Vidigal T.H.D.A."/>
            <person name="Brescovit A.D."/>
            <person name="Santos A.J."/>
        </authorList>
    </citation>
    <scope>NUCLEOTIDE SEQUENCE</scope>
    <source>
        <tissue evidence="2">Shoot tissue taken approximately 20 cm above the soil surface</tissue>
    </source>
</reference>
<organism evidence="2">
    <name type="scientific">Arundo donax</name>
    <name type="common">Giant reed</name>
    <name type="synonym">Donax arundinaceus</name>
    <dbReference type="NCBI Taxonomy" id="35708"/>
    <lineage>
        <taxon>Eukaryota</taxon>
        <taxon>Viridiplantae</taxon>
        <taxon>Streptophyta</taxon>
        <taxon>Embryophyta</taxon>
        <taxon>Tracheophyta</taxon>
        <taxon>Spermatophyta</taxon>
        <taxon>Magnoliopsida</taxon>
        <taxon>Liliopsida</taxon>
        <taxon>Poales</taxon>
        <taxon>Poaceae</taxon>
        <taxon>PACMAD clade</taxon>
        <taxon>Arundinoideae</taxon>
        <taxon>Arundineae</taxon>
        <taxon>Arundo</taxon>
    </lineage>
</organism>
<dbReference type="AlphaFoldDB" id="A0A0A9EIV9"/>
<name>A0A0A9EIV9_ARUDO</name>
<feature type="region of interest" description="Disordered" evidence="1">
    <location>
        <begin position="20"/>
        <end position="61"/>
    </location>
</feature>
<feature type="compositionally biased region" description="Basic residues" evidence="1">
    <location>
        <begin position="50"/>
        <end position="61"/>
    </location>
</feature>
<protein>
    <submittedName>
        <fullName evidence="2">Uncharacterized protein</fullName>
    </submittedName>
</protein>
<proteinExistence type="predicted"/>
<dbReference type="EMBL" id="GBRH01197261">
    <property type="protein sequence ID" value="JAE00635.1"/>
    <property type="molecule type" value="Transcribed_RNA"/>
</dbReference>
<reference evidence="2" key="2">
    <citation type="journal article" date="2015" name="Data Brief">
        <title>Shoot transcriptome of the giant reed, Arundo donax.</title>
        <authorList>
            <person name="Barrero R.A."/>
            <person name="Guerrero F.D."/>
            <person name="Moolhuijzen P."/>
            <person name="Goolsby J.A."/>
            <person name="Tidwell J."/>
            <person name="Bellgard S.E."/>
            <person name="Bellgard M.I."/>
        </authorList>
    </citation>
    <scope>NUCLEOTIDE SEQUENCE</scope>
    <source>
        <tissue evidence="2">Shoot tissue taken approximately 20 cm above the soil surface</tissue>
    </source>
</reference>
<sequence>MSTAGWRGCCEGWSHLRGAPNEAREAQRRSDRHLRLTAPRRPASSLVRPNQRRHRQDRGKY</sequence>
<accession>A0A0A9EIV9</accession>